<organism evidence="2">
    <name type="scientific">uncultured Phycisphaerae bacterium</name>
    <dbReference type="NCBI Taxonomy" id="904963"/>
    <lineage>
        <taxon>Bacteria</taxon>
        <taxon>Pseudomonadati</taxon>
        <taxon>Planctomycetota</taxon>
        <taxon>Phycisphaerae</taxon>
        <taxon>environmental samples</taxon>
    </lineage>
</organism>
<accession>A0A6J4QJ26</accession>
<evidence type="ECO:0000313" key="2">
    <source>
        <dbReference type="EMBL" id="CAA9444950.1"/>
    </source>
</evidence>
<gene>
    <name evidence="2" type="ORF">AVDCRST_MAG64-4493</name>
</gene>
<dbReference type="EMBL" id="CADCUQ010001050">
    <property type="protein sequence ID" value="CAA9444950.1"/>
    <property type="molecule type" value="Genomic_DNA"/>
</dbReference>
<reference evidence="2" key="1">
    <citation type="submission" date="2020-02" db="EMBL/GenBank/DDBJ databases">
        <authorList>
            <person name="Meier V. D."/>
        </authorList>
    </citation>
    <scope>NUCLEOTIDE SEQUENCE</scope>
    <source>
        <strain evidence="2">AVDCRST_MAG64</strain>
    </source>
</reference>
<feature type="non-terminal residue" evidence="2">
    <location>
        <position position="1"/>
    </location>
</feature>
<dbReference type="AlphaFoldDB" id="A0A6J4QJ26"/>
<name>A0A6J4QJ26_9BACT</name>
<feature type="region of interest" description="Disordered" evidence="1">
    <location>
        <begin position="140"/>
        <end position="167"/>
    </location>
</feature>
<feature type="compositionally biased region" description="Low complexity" evidence="1">
    <location>
        <begin position="153"/>
        <end position="162"/>
    </location>
</feature>
<proteinExistence type="predicted"/>
<protein>
    <submittedName>
        <fullName evidence="2">Uncharacterized protein</fullName>
    </submittedName>
</protein>
<sequence>FVRMAALALVLALVLVLVLVLVLACGDARAEIPSLPKERLTEKATLVVTGKVTAVDATVVREGKDGSKETRHTLTVNVADVAKGEWKDRAKPIRVIGHRYVLPPRATGSAGHRSDNTRHSIADVAKGWELRLYLAAAEKGAPEGGKPADGKPEGAAAGAGPAYPILLPNGFGVLKEAK</sequence>
<evidence type="ECO:0000256" key="1">
    <source>
        <dbReference type="SAM" id="MobiDB-lite"/>
    </source>
</evidence>